<proteinExistence type="predicted"/>
<evidence type="ECO:0000256" key="1">
    <source>
        <dbReference type="SAM" id="SignalP"/>
    </source>
</evidence>
<evidence type="ECO:0008006" key="3">
    <source>
        <dbReference type="Google" id="ProtNLM"/>
    </source>
</evidence>
<dbReference type="AlphaFoldDB" id="A0A6N2QW07"/>
<reference evidence="2" key="1">
    <citation type="submission" date="2019-11" db="EMBL/GenBank/DDBJ databases">
        <authorList>
            <person name="Feng L."/>
        </authorList>
    </citation>
    <scope>NUCLEOTIDE SEQUENCE</scope>
    <source>
        <strain evidence="2">BhanseniiLFYP23</strain>
    </source>
</reference>
<dbReference type="EMBL" id="CACRSY010000004">
    <property type="protein sequence ID" value="VYS72732.1"/>
    <property type="molecule type" value="Genomic_DNA"/>
</dbReference>
<dbReference type="RefSeq" id="WP_003022297.1">
    <property type="nucleotide sequence ID" value="NZ_CACRSY010000004.1"/>
</dbReference>
<protein>
    <recommendedName>
        <fullName evidence="3">KWG Leptospira</fullName>
    </recommendedName>
</protein>
<organism evidence="2">
    <name type="scientific">Blautia hansenii</name>
    <name type="common">Ruminococcus hansenii</name>
    <dbReference type="NCBI Taxonomy" id="1322"/>
    <lineage>
        <taxon>Bacteria</taxon>
        <taxon>Bacillati</taxon>
        <taxon>Bacillota</taxon>
        <taxon>Clostridia</taxon>
        <taxon>Lachnospirales</taxon>
        <taxon>Lachnospiraceae</taxon>
        <taxon>Blautia</taxon>
    </lineage>
</organism>
<sequence length="518" mass="58223">MRKCKKIVVMVLMVCIVSMINACGEKRYADYEGTWLGEAGSVLILYEDKTCMYKDGSDDEIVEGTWDLENDILVVSGCLDYNIQSKLEQETDELLFEADNSEWIDEIFTKTDKKLEDIQNEMKQVQKGENVESETDSSEEEIHIIDGENFSEGMAAVLIRTDEDRDKPVVINKEGSVVFELEDAGEYPYGITDRDARYRATFQSGGLLWEDLGEFAKIYDVEGNIIVDLGEKYSEVEKMGNGYYLVKKRPSGYQTKEVQYGVVNNNGEEVIPLSAELGEYTDGILGNGIILTGNVCISGEDGKVTEINNLNGGRYSTRIHAKRGNKLIAEGGICDLEGNLIAEFNPPYDYRVADMLVSDNTVLTFSGIRTNDETTIRVYDFNGNMISEEAFPDVDIRHIGEYSGGYASVEIFGSDGKYVTMLDENGQFAFEPIKVEGDFKNYLGVSNGMLSYPVDDHSTAFIDKTGEIVFTIDVPYEKVGEYTDGCVRFQTYYGYNYVDVENKKCVFEDKGKQVHFMK</sequence>
<name>A0A6N2QW07_BLAHA</name>
<feature type="chain" id="PRO_5038709508" description="KWG Leptospira" evidence="1">
    <location>
        <begin position="23"/>
        <end position="518"/>
    </location>
</feature>
<gene>
    <name evidence="2" type="ORF">BHLFYP23_01284</name>
</gene>
<accession>A0A6N2QW07</accession>
<feature type="signal peptide" evidence="1">
    <location>
        <begin position="1"/>
        <end position="22"/>
    </location>
</feature>
<evidence type="ECO:0000313" key="2">
    <source>
        <dbReference type="EMBL" id="VYS72732.1"/>
    </source>
</evidence>
<keyword evidence="1" id="KW-0732">Signal</keyword>